<feature type="domain" description="ABC transporter" evidence="5">
    <location>
        <begin position="2"/>
        <end position="238"/>
    </location>
</feature>
<name>A0A177KJN0_9BACI</name>
<dbReference type="SUPFAM" id="SSF52540">
    <property type="entry name" value="P-loop containing nucleoside triphosphate hydrolases"/>
    <property type="match status" value="1"/>
</dbReference>
<keyword evidence="2" id="KW-0547">Nucleotide-binding</keyword>
<dbReference type="InterPro" id="IPR003439">
    <property type="entry name" value="ABC_transporter-like_ATP-bd"/>
</dbReference>
<dbReference type="Pfam" id="PF01955">
    <property type="entry name" value="CbiZ"/>
    <property type="match status" value="1"/>
</dbReference>
<dbReference type="Gene3D" id="3.40.50.300">
    <property type="entry name" value="P-loop containing nucleotide triphosphate hydrolases"/>
    <property type="match status" value="1"/>
</dbReference>
<keyword evidence="1" id="KW-0813">Transport</keyword>
<evidence type="ECO:0000259" key="5">
    <source>
        <dbReference type="PROSITE" id="PS50893"/>
    </source>
</evidence>
<dbReference type="InterPro" id="IPR003593">
    <property type="entry name" value="AAA+_ATPase"/>
</dbReference>
<dbReference type="GO" id="GO:0016887">
    <property type="term" value="F:ATP hydrolysis activity"/>
    <property type="evidence" value="ECO:0007669"/>
    <property type="project" value="InterPro"/>
</dbReference>
<protein>
    <submittedName>
        <fullName evidence="6">ABC transporter ATP-binding protein</fullName>
    </submittedName>
</protein>
<dbReference type="EMBL" id="LQWZ01000036">
    <property type="protein sequence ID" value="OAH53186.1"/>
    <property type="molecule type" value="Genomic_DNA"/>
</dbReference>
<evidence type="ECO:0000256" key="1">
    <source>
        <dbReference type="ARBA" id="ARBA00022448"/>
    </source>
</evidence>
<comment type="caution">
    <text evidence="6">The sequence shown here is derived from an EMBL/GenBank/DDBJ whole genome shotgun (WGS) entry which is preliminary data.</text>
</comment>
<dbReference type="CDD" id="cd03214">
    <property type="entry name" value="ABC_Iron-Siderophores_B12_Hemin"/>
    <property type="match status" value="1"/>
</dbReference>
<dbReference type="InterPro" id="IPR017871">
    <property type="entry name" value="ABC_transporter-like_CS"/>
</dbReference>
<evidence type="ECO:0000256" key="3">
    <source>
        <dbReference type="ARBA" id="ARBA00022840"/>
    </source>
</evidence>
<evidence type="ECO:0000256" key="2">
    <source>
        <dbReference type="ARBA" id="ARBA00022741"/>
    </source>
</evidence>
<organism evidence="6 7">
    <name type="scientific">Domibacillus aminovorans</name>
    <dbReference type="NCBI Taxonomy" id="29332"/>
    <lineage>
        <taxon>Bacteria</taxon>
        <taxon>Bacillati</taxon>
        <taxon>Bacillota</taxon>
        <taxon>Bacilli</taxon>
        <taxon>Bacillales</taxon>
        <taxon>Bacillaceae</taxon>
        <taxon>Domibacillus</taxon>
    </lineage>
</organism>
<gene>
    <name evidence="6" type="ORF">AWH48_12580</name>
</gene>
<dbReference type="AlphaFoldDB" id="A0A177KJN0"/>
<reference evidence="6 7" key="1">
    <citation type="submission" date="2016-01" db="EMBL/GenBank/DDBJ databases">
        <title>Investigation of taxonomic status of Bacillus aminovorans.</title>
        <authorList>
            <person name="Verma A."/>
            <person name="Pal Y."/>
            <person name="Krishnamurthi S."/>
        </authorList>
    </citation>
    <scope>NUCLEOTIDE SEQUENCE [LARGE SCALE GENOMIC DNA]</scope>
    <source>
        <strain evidence="6 7">DSM 4337</strain>
    </source>
</reference>
<dbReference type="OrthoDB" id="9787851at2"/>
<dbReference type="PANTHER" id="PTHR42794">
    <property type="entry name" value="HEMIN IMPORT ATP-BINDING PROTEIN HMUV"/>
    <property type="match status" value="1"/>
</dbReference>
<dbReference type="Pfam" id="PF00005">
    <property type="entry name" value="ABC_tran"/>
    <property type="match status" value="1"/>
</dbReference>
<proteinExistence type="predicted"/>
<dbReference type="Proteomes" id="UP000077271">
    <property type="component" value="Unassembled WGS sequence"/>
</dbReference>
<evidence type="ECO:0000313" key="6">
    <source>
        <dbReference type="EMBL" id="OAH53186.1"/>
    </source>
</evidence>
<dbReference type="InterPro" id="IPR027417">
    <property type="entry name" value="P-loop_NTPase"/>
</dbReference>
<keyword evidence="4" id="KW-1278">Translocase</keyword>
<dbReference type="InterPro" id="IPR002808">
    <property type="entry name" value="AdoCbi_amidolase"/>
</dbReference>
<evidence type="ECO:0000256" key="4">
    <source>
        <dbReference type="ARBA" id="ARBA00022967"/>
    </source>
</evidence>
<sequence length="488" mass="53130">MLQVNELSGGYGSGLIVRGVSFSVKQGELFGILGPNGSGKTTLLNMISGLIKTASGTIVVKEKPLSTYAPKELARVVAVLPQITSSQYAYTVKETVSLGRYAHQTGFFKSWTDEDETAVQEAMNQTGTSLFADKQLSALSGGERQRVFLAQALAQEPEILLLDEPTNHLDLSFQKDLLDLLKQMTSNGLTVISIFHDLNLASLYCDRLLLMKNGAVHTIGTAADIMKEQHIHDVYNTDVQKQPHPEVPKPQMSLLPAPSNVQPVEIGEELLEWHSDYISIRPPVPLKTLSSGVIGAGWGWRSAFVNRHVDKNYNMDNFEEEAANYFHERGFDLNETVGMMTAVKMDDAAYRREVRDDVSVFVVATAGVGNAVDVTRPRASWKEKNKPGTINIWVFANGKLSEEAFVQGLMTATEAKAKALADAGVRDPETGTIATGTSTDSMLIAATQRGAYQQFAGSITPLGIAIGCAVYKSVTEALEKSSRRKAML</sequence>
<accession>A0A177KJN0</accession>
<dbReference type="GO" id="GO:0005524">
    <property type="term" value="F:ATP binding"/>
    <property type="evidence" value="ECO:0007669"/>
    <property type="project" value="UniProtKB-KW"/>
</dbReference>
<dbReference type="PANTHER" id="PTHR42794:SF1">
    <property type="entry name" value="HEMIN IMPORT ATP-BINDING PROTEIN HMUV"/>
    <property type="match status" value="1"/>
</dbReference>
<dbReference type="SMART" id="SM00382">
    <property type="entry name" value="AAA"/>
    <property type="match status" value="1"/>
</dbReference>
<dbReference type="FunFam" id="3.40.50.300:FF:000134">
    <property type="entry name" value="Iron-enterobactin ABC transporter ATP-binding protein"/>
    <property type="match status" value="1"/>
</dbReference>
<dbReference type="PROSITE" id="PS00211">
    <property type="entry name" value="ABC_TRANSPORTER_1"/>
    <property type="match status" value="1"/>
</dbReference>
<evidence type="ECO:0000313" key="7">
    <source>
        <dbReference type="Proteomes" id="UP000077271"/>
    </source>
</evidence>
<dbReference type="PROSITE" id="PS50893">
    <property type="entry name" value="ABC_TRANSPORTER_2"/>
    <property type="match status" value="1"/>
</dbReference>
<keyword evidence="3 6" id="KW-0067">ATP-binding</keyword>
<dbReference type="RefSeq" id="WP_063975544.1">
    <property type="nucleotide sequence ID" value="NZ_LQWZ01000036.1"/>
</dbReference>